<evidence type="ECO:0000313" key="2">
    <source>
        <dbReference type="Proteomes" id="UP001595847"/>
    </source>
</evidence>
<dbReference type="RefSeq" id="WP_378538000.1">
    <property type="nucleotide sequence ID" value="NZ_JBHSBH010000015.1"/>
</dbReference>
<protein>
    <submittedName>
        <fullName evidence="1">Uncharacterized protein</fullName>
    </submittedName>
</protein>
<organism evidence="1 2">
    <name type="scientific">Nocardiopsis sediminis</name>
    <dbReference type="NCBI Taxonomy" id="1778267"/>
    <lineage>
        <taxon>Bacteria</taxon>
        <taxon>Bacillati</taxon>
        <taxon>Actinomycetota</taxon>
        <taxon>Actinomycetes</taxon>
        <taxon>Streptosporangiales</taxon>
        <taxon>Nocardiopsidaceae</taxon>
        <taxon>Nocardiopsis</taxon>
    </lineage>
</organism>
<comment type="caution">
    <text evidence="1">The sequence shown here is derived from an EMBL/GenBank/DDBJ whole genome shotgun (WGS) entry which is preliminary data.</text>
</comment>
<proteinExistence type="predicted"/>
<name>A0ABV8FWJ4_9ACTN</name>
<dbReference type="Proteomes" id="UP001595847">
    <property type="component" value="Unassembled WGS sequence"/>
</dbReference>
<accession>A0ABV8FWJ4</accession>
<reference evidence="2" key="1">
    <citation type="journal article" date="2019" name="Int. J. Syst. Evol. Microbiol.">
        <title>The Global Catalogue of Microorganisms (GCM) 10K type strain sequencing project: providing services to taxonomists for standard genome sequencing and annotation.</title>
        <authorList>
            <consortium name="The Broad Institute Genomics Platform"/>
            <consortium name="The Broad Institute Genome Sequencing Center for Infectious Disease"/>
            <person name="Wu L."/>
            <person name="Ma J."/>
        </authorList>
    </citation>
    <scope>NUCLEOTIDE SEQUENCE [LARGE SCALE GENOMIC DNA]</scope>
    <source>
        <strain evidence="2">TBRC 1826</strain>
    </source>
</reference>
<evidence type="ECO:0000313" key="1">
    <source>
        <dbReference type="EMBL" id="MFC3999529.1"/>
    </source>
</evidence>
<dbReference type="EMBL" id="JBHSBH010000015">
    <property type="protein sequence ID" value="MFC3999529.1"/>
    <property type="molecule type" value="Genomic_DNA"/>
</dbReference>
<sequence>MDIHRLAVRIRGEVLGPASAAAVDRQVEGIERLLAGHADAFGYDHDRLSEEQADALAENFLAERDLPVVEADDIRDIHEAHEAGAVPHNSDITVLAVDPATWGHYAVMSAGEAEQRAFRVVYTAAQLAERLGGRELTDDLAEEISWEVTSEVSPA</sequence>
<gene>
    <name evidence="1" type="ORF">ACFOVU_26690</name>
</gene>
<keyword evidence="2" id="KW-1185">Reference proteome</keyword>